<dbReference type="Pfam" id="PF00902">
    <property type="entry name" value="TatC"/>
    <property type="match status" value="1"/>
</dbReference>
<keyword evidence="3 5" id="KW-1133">Transmembrane helix</keyword>
<accession>A0A1I5CH05</accession>
<sequence length="305" mass="33237">MSASNDIEESSAPLIEHLAELRTRLIHSVVAFIIGMVICFTVATPIFNFLTAPLCSVLAERGQDCDLIFISPQEGFFVAIKVSLLGGFILAFPYIANQMWRFVAPGLYKSEKGAFLPFLVASPFMFFLGAAFAFYVVTPLAYDFFLGFQQFGGEGEAVEGVKGAAPLSVVFQGSAQEYLNLTIKFIVAFGMCFQLPVLLTLMGKAGLVSAGGLRSVRKYAVIAILVLAALVTPPDVVTQVILFVVVYGLYEISIQLVGRVERKREAELRAQGLWVDDDEDEDDDFDLDDPLADVIAGDEDDKGKS</sequence>
<dbReference type="PANTHER" id="PTHR30371:SF0">
    <property type="entry name" value="SEC-INDEPENDENT PROTEIN TRANSLOCASE PROTEIN TATC, CHLOROPLASTIC-RELATED"/>
    <property type="match status" value="1"/>
</dbReference>
<dbReference type="Proteomes" id="UP000198599">
    <property type="component" value="Unassembled WGS sequence"/>
</dbReference>
<keyword evidence="5" id="KW-1003">Cell membrane</keyword>
<feature type="transmembrane region" description="Helical" evidence="5">
    <location>
        <begin position="237"/>
        <end position="257"/>
    </location>
</feature>
<comment type="similarity">
    <text evidence="5">Belongs to the TatC family.</text>
</comment>
<dbReference type="RefSeq" id="WP_092837946.1">
    <property type="nucleotide sequence ID" value="NZ_FOVP01000010.1"/>
</dbReference>
<evidence type="ECO:0000256" key="2">
    <source>
        <dbReference type="ARBA" id="ARBA00022692"/>
    </source>
</evidence>
<dbReference type="GO" id="GO:0043953">
    <property type="term" value="P:protein transport by the Tat complex"/>
    <property type="evidence" value="ECO:0007669"/>
    <property type="project" value="UniProtKB-UniRule"/>
</dbReference>
<dbReference type="PANTHER" id="PTHR30371">
    <property type="entry name" value="SEC-INDEPENDENT PROTEIN TRANSLOCASE PROTEIN TATC"/>
    <property type="match status" value="1"/>
</dbReference>
<reference evidence="8" key="1">
    <citation type="submission" date="2016-10" db="EMBL/GenBank/DDBJ databases">
        <authorList>
            <person name="Varghese N."/>
            <person name="Submissions S."/>
        </authorList>
    </citation>
    <scope>NUCLEOTIDE SEQUENCE [LARGE SCALE GENOMIC DNA]</scope>
    <source>
        <strain evidence="8">DSM 28463</strain>
    </source>
</reference>
<keyword evidence="2 5" id="KW-0812">Transmembrane</keyword>
<feature type="transmembrane region" description="Helical" evidence="5">
    <location>
        <begin position="115"/>
        <end position="137"/>
    </location>
</feature>
<keyword evidence="5" id="KW-0813">Transport</keyword>
<dbReference type="STRING" id="1005928.SAMN04487859_11029"/>
<gene>
    <name evidence="5" type="primary">tatC</name>
    <name evidence="7" type="ORF">SAMN04487859_11029</name>
</gene>
<dbReference type="GO" id="GO:0033281">
    <property type="term" value="C:TAT protein transport complex"/>
    <property type="evidence" value="ECO:0007669"/>
    <property type="project" value="UniProtKB-UniRule"/>
</dbReference>
<evidence type="ECO:0000256" key="3">
    <source>
        <dbReference type="ARBA" id="ARBA00022989"/>
    </source>
</evidence>
<evidence type="ECO:0000313" key="8">
    <source>
        <dbReference type="Proteomes" id="UP000198599"/>
    </source>
</evidence>
<dbReference type="NCBIfam" id="TIGR00945">
    <property type="entry name" value="tatC"/>
    <property type="match status" value="1"/>
</dbReference>
<protein>
    <recommendedName>
        <fullName evidence="5">Sec-independent protein translocase protein TatC</fullName>
    </recommendedName>
</protein>
<comment type="subunit">
    <text evidence="5">The Tat system comprises two distinct complexes: a TatABC complex, containing multiple copies of TatA, TatB and TatC subunits, and a separate TatA complex, containing only TatA subunits. Substrates initially bind to the TatABC complex, which probably triggers association of the separate TatA complex to form the active translocon.</text>
</comment>
<feature type="transmembrane region" description="Helical" evidence="5">
    <location>
        <begin position="25"/>
        <end position="47"/>
    </location>
</feature>
<feature type="transmembrane region" description="Helical" evidence="5">
    <location>
        <begin position="215"/>
        <end position="231"/>
    </location>
</feature>
<dbReference type="EMBL" id="FOVP01000010">
    <property type="protein sequence ID" value="SFN85921.1"/>
    <property type="molecule type" value="Genomic_DNA"/>
</dbReference>
<feature type="transmembrane region" description="Helical" evidence="5">
    <location>
        <begin position="181"/>
        <end position="203"/>
    </location>
</feature>
<dbReference type="GO" id="GO:0009977">
    <property type="term" value="F:proton motive force dependent protein transmembrane transporter activity"/>
    <property type="evidence" value="ECO:0007669"/>
    <property type="project" value="TreeGrafter"/>
</dbReference>
<dbReference type="OrthoDB" id="9777044at2"/>
<dbReference type="PRINTS" id="PR01840">
    <property type="entry name" value="TATCFAMILY"/>
</dbReference>
<evidence type="ECO:0000313" key="7">
    <source>
        <dbReference type="EMBL" id="SFN85921.1"/>
    </source>
</evidence>
<keyword evidence="5" id="KW-0653">Protein transport</keyword>
<evidence type="ECO:0000256" key="5">
    <source>
        <dbReference type="HAMAP-Rule" id="MF_00902"/>
    </source>
</evidence>
<evidence type="ECO:0000256" key="1">
    <source>
        <dbReference type="ARBA" id="ARBA00004141"/>
    </source>
</evidence>
<evidence type="ECO:0000256" key="6">
    <source>
        <dbReference type="SAM" id="MobiDB-lite"/>
    </source>
</evidence>
<feature type="transmembrane region" description="Helical" evidence="5">
    <location>
        <begin position="76"/>
        <end position="95"/>
    </location>
</feature>
<feature type="region of interest" description="Disordered" evidence="6">
    <location>
        <begin position="278"/>
        <end position="305"/>
    </location>
</feature>
<dbReference type="HAMAP" id="MF_00902">
    <property type="entry name" value="TatC"/>
    <property type="match status" value="1"/>
</dbReference>
<dbReference type="InterPro" id="IPR002033">
    <property type="entry name" value="TatC"/>
</dbReference>
<organism evidence="7 8">
    <name type="scientific">Roseovarius lutimaris</name>
    <dbReference type="NCBI Taxonomy" id="1005928"/>
    <lineage>
        <taxon>Bacteria</taxon>
        <taxon>Pseudomonadati</taxon>
        <taxon>Pseudomonadota</taxon>
        <taxon>Alphaproteobacteria</taxon>
        <taxon>Rhodobacterales</taxon>
        <taxon>Roseobacteraceae</taxon>
        <taxon>Roseovarius</taxon>
    </lineage>
</organism>
<comment type="function">
    <text evidence="5">Part of the twin-arginine translocation (Tat) system that transports large folded proteins containing a characteristic twin-arginine motif in their signal peptide across membranes. Together with TatB, TatC is part of a receptor directly interacting with Tat signal peptides.</text>
</comment>
<dbReference type="GO" id="GO:0065002">
    <property type="term" value="P:intracellular protein transmembrane transport"/>
    <property type="evidence" value="ECO:0007669"/>
    <property type="project" value="TreeGrafter"/>
</dbReference>
<proteinExistence type="inferred from homology"/>
<keyword evidence="8" id="KW-1185">Reference proteome</keyword>
<keyword evidence="4 5" id="KW-0472">Membrane</keyword>
<evidence type="ECO:0000256" key="4">
    <source>
        <dbReference type="ARBA" id="ARBA00023136"/>
    </source>
</evidence>
<keyword evidence="5" id="KW-0811">Translocation</keyword>
<comment type="subcellular location">
    <subcellularLocation>
        <location evidence="5">Cell membrane</location>
        <topology evidence="5">Multi-pass membrane protein</topology>
    </subcellularLocation>
    <subcellularLocation>
        <location evidence="1">Membrane</location>
        <topology evidence="1">Multi-pass membrane protein</topology>
    </subcellularLocation>
</comment>
<dbReference type="AlphaFoldDB" id="A0A1I5CH05"/>
<name>A0A1I5CH05_9RHOB</name>